<evidence type="ECO:0000256" key="3">
    <source>
        <dbReference type="ARBA" id="ARBA00038177"/>
    </source>
</evidence>
<sequence length="242" mass="26763">MKEITAKVNTVELINKDVYQITLQVDDLEFFAGQYLMVVLPTGEQVPYSIGSTPHELPNITLYVLVSDAASLASKVVEYIKSNASITIKAPGGDCHIHNGVLDSNPEHILLIAGGTGFSQIKSLYCDLVEQNFTGKVSFYWGLRTAEDVFAKDWLEEAHKYSPFSLDVIVNEQSDQWHGRSGWLYEAILVDNPDLNQSVAFISGSVGMVYGTLDQLELKGLSIDRCFSDVFAYAPHPDKPVL</sequence>
<dbReference type="RefSeq" id="WP_112136265.1">
    <property type="nucleotide sequence ID" value="NZ_CP016181.1"/>
</dbReference>
<dbReference type="InterPro" id="IPR050415">
    <property type="entry name" value="MRET"/>
</dbReference>
<dbReference type="Gene3D" id="2.40.30.10">
    <property type="entry name" value="Translation factors"/>
    <property type="match status" value="1"/>
</dbReference>
<dbReference type="Pfam" id="PF00175">
    <property type="entry name" value="NAD_binding_1"/>
    <property type="match status" value="1"/>
</dbReference>
<keyword evidence="2" id="KW-0455">Luminescence</keyword>
<organism evidence="5 6">
    <name type="scientific">Marinomonas primoryensis</name>
    <dbReference type="NCBI Taxonomy" id="178399"/>
    <lineage>
        <taxon>Bacteria</taxon>
        <taxon>Pseudomonadati</taxon>
        <taxon>Pseudomonadota</taxon>
        <taxon>Gammaproteobacteria</taxon>
        <taxon>Oceanospirillales</taxon>
        <taxon>Oceanospirillaceae</taxon>
        <taxon>Marinomonas</taxon>
    </lineage>
</organism>
<dbReference type="Gene3D" id="3.40.50.80">
    <property type="entry name" value="Nucleotide-binding domain of ferredoxin-NADP reductase (FNR) module"/>
    <property type="match status" value="1"/>
</dbReference>
<dbReference type="PANTHER" id="PTHR47354:SF7">
    <property type="entry name" value="NAD(P)H-FLAVIN REDUCTASE"/>
    <property type="match status" value="1"/>
</dbReference>
<accession>A0A2Z4PR00</accession>
<dbReference type="AlphaFoldDB" id="A0A2Z4PR00"/>
<dbReference type="CDD" id="cd06189">
    <property type="entry name" value="flavin_oxioreductase"/>
    <property type="match status" value="1"/>
</dbReference>
<dbReference type="InterPro" id="IPR017927">
    <property type="entry name" value="FAD-bd_FR_type"/>
</dbReference>
<proteinExistence type="inferred from homology"/>
<dbReference type="OrthoDB" id="9806195at2"/>
<gene>
    <name evidence="5" type="ORF">A8139_05375</name>
</gene>
<protein>
    <submittedName>
        <fullName evidence="5">NAD(P)H-flavin reductase</fullName>
    </submittedName>
</protein>
<evidence type="ECO:0000259" key="4">
    <source>
        <dbReference type="PROSITE" id="PS51384"/>
    </source>
</evidence>
<evidence type="ECO:0000313" key="6">
    <source>
        <dbReference type="Proteomes" id="UP000249898"/>
    </source>
</evidence>
<keyword evidence="1" id="KW-0560">Oxidoreductase</keyword>
<dbReference type="InterPro" id="IPR001433">
    <property type="entry name" value="OxRdtase_FAD/NAD-bd"/>
</dbReference>
<feature type="domain" description="FAD-binding FR-type" evidence="4">
    <location>
        <begin position="1"/>
        <end position="98"/>
    </location>
</feature>
<dbReference type="GO" id="GO:0008218">
    <property type="term" value="P:bioluminescence"/>
    <property type="evidence" value="ECO:0007669"/>
    <property type="project" value="UniProtKB-KW"/>
</dbReference>
<dbReference type="SUPFAM" id="SSF63380">
    <property type="entry name" value="Riboflavin synthase domain-like"/>
    <property type="match status" value="1"/>
</dbReference>
<evidence type="ECO:0000313" key="5">
    <source>
        <dbReference type="EMBL" id="AWX99483.1"/>
    </source>
</evidence>
<dbReference type="GO" id="GO:0016491">
    <property type="term" value="F:oxidoreductase activity"/>
    <property type="evidence" value="ECO:0007669"/>
    <property type="project" value="UniProtKB-KW"/>
</dbReference>
<name>A0A2Z4PR00_9GAMM</name>
<dbReference type="PRINTS" id="PR00410">
    <property type="entry name" value="PHEHYDRXLASE"/>
</dbReference>
<dbReference type="InterPro" id="IPR039261">
    <property type="entry name" value="FNR_nucleotide-bd"/>
</dbReference>
<dbReference type="Proteomes" id="UP000249898">
    <property type="component" value="Chromosome"/>
</dbReference>
<dbReference type="PROSITE" id="PS51384">
    <property type="entry name" value="FAD_FR"/>
    <property type="match status" value="1"/>
</dbReference>
<evidence type="ECO:0000256" key="1">
    <source>
        <dbReference type="ARBA" id="ARBA00023002"/>
    </source>
</evidence>
<reference evidence="5 6" key="1">
    <citation type="submission" date="2016-06" db="EMBL/GenBank/DDBJ databases">
        <title>The sequenced genome of the ice-adhering bacterium Marinomonas primoryensis, from Antarctica.</title>
        <authorList>
            <person name="Graham L."/>
            <person name="Vance T.D.R."/>
            <person name="Davies P.L."/>
        </authorList>
    </citation>
    <scope>NUCLEOTIDE SEQUENCE [LARGE SCALE GENOMIC DNA]</scope>
    <source>
        <strain evidence="5 6">AceL</strain>
    </source>
</reference>
<dbReference type="PANTHER" id="PTHR47354">
    <property type="entry name" value="NADH OXIDOREDUCTASE HCR"/>
    <property type="match status" value="1"/>
</dbReference>
<comment type="similarity">
    <text evidence="3">Belongs to the Fre/LuxG FAD/NAD(P) flavoprotein oxidoreductase family.</text>
</comment>
<dbReference type="InterPro" id="IPR017938">
    <property type="entry name" value="Riboflavin_synthase-like_b-brl"/>
</dbReference>
<evidence type="ECO:0000256" key="2">
    <source>
        <dbReference type="ARBA" id="ARBA00023223"/>
    </source>
</evidence>
<dbReference type="EMBL" id="CP016181">
    <property type="protein sequence ID" value="AWX99483.1"/>
    <property type="molecule type" value="Genomic_DNA"/>
</dbReference>
<dbReference type="SUPFAM" id="SSF52343">
    <property type="entry name" value="Ferredoxin reductase-like, C-terminal NADP-linked domain"/>
    <property type="match status" value="1"/>
</dbReference>